<feature type="region of interest" description="Disordered" evidence="1">
    <location>
        <begin position="473"/>
        <end position="492"/>
    </location>
</feature>
<dbReference type="EMBL" id="CP107020">
    <property type="protein sequence ID" value="UYG17930.1"/>
    <property type="molecule type" value="Genomic_DNA"/>
</dbReference>
<keyword evidence="5" id="KW-0808">Transferase</keyword>
<feature type="compositionally biased region" description="Basic and acidic residues" evidence="1">
    <location>
        <begin position="53"/>
        <end position="66"/>
    </location>
</feature>
<proteinExistence type="predicted"/>
<feature type="region of interest" description="Disordered" evidence="1">
    <location>
        <begin position="1"/>
        <end position="72"/>
    </location>
</feature>
<keyword evidence="2" id="KW-0472">Membrane</keyword>
<dbReference type="InterPro" id="IPR050879">
    <property type="entry name" value="Acyltransferase_3"/>
</dbReference>
<feature type="domain" description="Acyltransferase 3" evidence="3">
    <location>
        <begin position="77"/>
        <end position="424"/>
    </location>
</feature>
<sequence>MAQPSSSTAVHGRRRSSPRDEETERLLARDRSAADRAEPSHHAAVDPQGDEPDGARERAGEQERSRPAPARPAFRTELHGLRGLAVLLVAVYHVWFGRVSGGVDVFLFLSAFFLTGTFTRRAETGQPLAIPRYWLRTFKRLMPPAAIVIVATLAMSLAVLPASSWTLLSRHALASALYVQNIVLAAEATDYYAHDASAASPFQHFWSLSVQGQVFLLWPVLFALAGLLATGGRRRPPVRTVLMILFAVVLLASLTWSIIDTERAQSSAYFSTFARLWEFAAGSLMALLLPWWDRRTGGRRPEDDTAPLHPTGRALLGWLGVAGLLSCGAVLQVSTAFPGWIALWPLVSAALVMAAGFSSRRWGADAVLSRRPARFLGDISYALYLVHWPLLVGWLAVRGGDRAGPLDGVVVLAASIVLAWLLTRLVDTPIRRSPALERRWWRAGVVVAASLALVLASSLVAFPAARHVIEGGSSEGGAPTASTHPGARWTTDPLADLSASPAPLPDALSIPQDLLPDSCTGRFGSADAVYCRYQPASGTPAATILLAGDSHAAQYASALMEEASSHHWAVYYVGKMGCSFSTASGNPGCATIDAAWPTVLDSIKPDVVITIGSRTTASGPAETARPDLGGALELVRERHIAAVVLRDNPRWSTSPSPYDCAFDVIRDGGTPASADADCGADLSAKAGAQDPIASLADDDPSAPVLVADPTTDQLCPRDRCSPIVGNVFVYRDDNHLTTEFSRSMGPWFGAEVQSALAARDRVHAAPAASDG</sequence>
<feature type="transmembrane region" description="Helical" evidence="2">
    <location>
        <begin position="403"/>
        <end position="422"/>
    </location>
</feature>
<dbReference type="InterPro" id="IPR002656">
    <property type="entry name" value="Acyl_transf_3_dom"/>
</dbReference>
<evidence type="ECO:0000313" key="6">
    <source>
        <dbReference type="Proteomes" id="UP001164305"/>
    </source>
</evidence>
<reference evidence="5" key="1">
    <citation type="submission" date="2022-10" db="EMBL/GenBank/DDBJ databases">
        <title>Whole-Genome Sequencing of Brachybacterium huguangmaarense BRM-3, Isolated from Betula schmidtii.</title>
        <authorList>
            <person name="Haam D."/>
        </authorList>
    </citation>
    <scope>NUCLEOTIDE SEQUENCE</scope>
    <source>
        <strain evidence="5">BRM-3</strain>
    </source>
</reference>
<dbReference type="Pfam" id="PF19040">
    <property type="entry name" value="SGNH"/>
    <property type="match status" value="1"/>
</dbReference>
<dbReference type="PANTHER" id="PTHR23028">
    <property type="entry name" value="ACETYLTRANSFERASE"/>
    <property type="match status" value="1"/>
</dbReference>
<feature type="transmembrane region" description="Helical" evidence="2">
    <location>
        <begin position="102"/>
        <end position="120"/>
    </location>
</feature>
<name>A0ABY6G3Y8_9MICO</name>
<dbReference type="RefSeq" id="WP_263595137.1">
    <property type="nucleotide sequence ID" value="NZ_CP107020.1"/>
</dbReference>
<dbReference type="Pfam" id="PF01757">
    <property type="entry name" value="Acyl_transf_3"/>
    <property type="match status" value="1"/>
</dbReference>
<keyword evidence="2" id="KW-1133">Transmembrane helix</keyword>
<organism evidence="5 6">
    <name type="scientific">Brachybacterium huguangmaarense</name>
    <dbReference type="NCBI Taxonomy" id="1652028"/>
    <lineage>
        <taxon>Bacteria</taxon>
        <taxon>Bacillati</taxon>
        <taxon>Actinomycetota</taxon>
        <taxon>Actinomycetes</taxon>
        <taxon>Micrococcales</taxon>
        <taxon>Dermabacteraceae</taxon>
        <taxon>Brachybacterium</taxon>
    </lineage>
</organism>
<feature type="transmembrane region" description="Helical" evidence="2">
    <location>
        <begin position="337"/>
        <end position="358"/>
    </location>
</feature>
<feature type="transmembrane region" description="Helical" evidence="2">
    <location>
        <begin position="210"/>
        <end position="229"/>
    </location>
</feature>
<keyword evidence="5" id="KW-0012">Acyltransferase</keyword>
<keyword evidence="6" id="KW-1185">Reference proteome</keyword>
<evidence type="ECO:0000259" key="3">
    <source>
        <dbReference type="Pfam" id="PF01757"/>
    </source>
</evidence>
<feature type="transmembrane region" description="Helical" evidence="2">
    <location>
        <begin position="274"/>
        <end position="292"/>
    </location>
</feature>
<evidence type="ECO:0000256" key="1">
    <source>
        <dbReference type="SAM" id="MobiDB-lite"/>
    </source>
</evidence>
<evidence type="ECO:0000313" key="5">
    <source>
        <dbReference type="EMBL" id="UYG17930.1"/>
    </source>
</evidence>
<feature type="transmembrane region" description="Helical" evidence="2">
    <location>
        <begin position="241"/>
        <end position="259"/>
    </location>
</feature>
<feature type="transmembrane region" description="Helical" evidence="2">
    <location>
        <begin position="313"/>
        <end position="331"/>
    </location>
</feature>
<feature type="domain" description="SGNH" evidence="4">
    <location>
        <begin position="519"/>
        <end position="748"/>
    </location>
</feature>
<dbReference type="InterPro" id="IPR043968">
    <property type="entry name" value="SGNH"/>
</dbReference>
<dbReference type="GO" id="GO:0016746">
    <property type="term" value="F:acyltransferase activity"/>
    <property type="evidence" value="ECO:0007669"/>
    <property type="project" value="UniProtKB-KW"/>
</dbReference>
<protein>
    <submittedName>
        <fullName evidence="5">Acyltransferase</fullName>
    </submittedName>
</protein>
<feature type="compositionally biased region" description="Basic and acidic residues" evidence="1">
    <location>
        <begin position="17"/>
        <end position="44"/>
    </location>
</feature>
<evidence type="ECO:0000256" key="2">
    <source>
        <dbReference type="SAM" id="Phobius"/>
    </source>
</evidence>
<feature type="transmembrane region" description="Helical" evidence="2">
    <location>
        <begin position="443"/>
        <end position="465"/>
    </location>
</feature>
<keyword evidence="2" id="KW-0812">Transmembrane</keyword>
<accession>A0ABY6G3Y8</accession>
<feature type="transmembrane region" description="Helical" evidence="2">
    <location>
        <begin position="379"/>
        <end position="397"/>
    </location>
</feature>
<evidence type="ECO:0000259" key="4">
    <source>
        <dbReference type="Pfam" id="PF19040"/>
    </source>
</evidence>
<dbReference type="Proteomes" id="UP001164305">
    <property type="component" value="Chromosome"/>
</dbReference>
<dbReference type="PANTHER" id="PTHR23028:SF53">
    <property type="entry name" value="ACYL_TRANSF_3 DOMAIN-CONTAINING PROTEIN"/>
    <property type="match status" value="1"/>
</dbReference>
<feature type="transmembrane region" description="Helical" evidence="2">
    <location>
        <begin position="141"/>
        <end position="160"/>
    </location>
</feature>
<gene>
    <name evidence="5" type="ORF">BRM3_05790</name>
</gene>